<sequence>MGGVCQGQLLPHIEHTHDVSERHSDVTTHQRANAGAHLQILLSPADENAEIHRIATCNQGRPAPHDVLTVRLLHDARHPLTRKLNKPDPLEGSGCVRDGCLHGRCQCGLEGGQVLALVENGASLVDDPNRDA</sequence>
<organism evidence="1">
    <name type="scientific">freshwater metagenome</name>
    <dbReference type="NCBI Taxonomy" id="449393"/>
    <lineage>
        <taxon>unclassified sequences</taxon>
        <taxon>metagenomes</taxon>
        <taxon>ecological metagenomes</taxon>
    </lineage>
</organism>
<dbReference type="EMBL" id="CAFBIZ010000158">
    <property type="protein sequence ID" value="CAB4851257.1"/>
    <property type="molecule type" value="Genomic_DNA"/>
</dbReference>
<dbReference type="AlphaFoldDB" id="A0A6J7BZK9"/>
<evidence type="ECO:0000313" key="1">
    <source>
        <dbReference type="EMBL" id="CAB4851257.1"/>
    </source>
</evidence>
<accession>A0A6J7BZK9</accession>
<protein>
    <submittedName>
        <fullName evidence="1">Unannotated protein</fullName>
    </submittedName>
</protein>
<reference evidence="1" key="1">
    <citation type="submission" date="2020-05" db="EMBL/GenBank/DDBJ databases">
        <authorList>
            <person name="Chiriac C."/>
            <person name="Salcher M."/>
            <person name="Ghai R."/>
            <person name="Kavagutti S V."/>
        </authorList>
    </citation>
    <scope>NUCLEOTIDE SEQUENCE</scope>
</reference>
<name>A0A6J7BZK9_9ZZZZ</name>
<gene>
    <name evidence="1" type="ORF">UFOPK3268_01192</name>
</gene>
<proteinExistence type="predicted"/>